<dbReference type="RefSeq" id="XP_003289167.1">
    <property type="nucleotide sequence ID" value="XM_003289119.1"/>
</dbReference>
<evidence type="ECO:0000313" key="5">
    <source>
        <dbReference type="Proteomes" id="UP000001064"/>
    </source>
</evidence>
<protein>
    <recommendedName>
        <fullName evidence="2">Prohibitin</fullName>
    </recommendedName>
</protein>
<organism evidence="4 5">
    <name type="scientific">Dictyostelium purpureum</name>
    <name type="common">Slime mold</name>
    <dbReference type="NCBI Taxonomy" id="5786"/>
    <lineage>
        <taxon>Eukaryota</taxon>
        <taxon>Amoebozoa</taxon>
        <taxon>Evosea</taxon>
        <taxon>Eumycetozoa</taxon>
        <taxon>Dictyostelia</taxon>
        <taxon>Dictyosteliales</taxon>
        <taxon>Dictyosteliaceae</taxon>
        <taxon>Dictyostelium</taxon>
    </lineage>
</organism>
<dbReference type="AlphaFoldDB" id="F0ZP25"/>
<dbReference type="GeneID" id="10500087"/>
<accession>F0ZP25</accession>
<dbReference type="CDD" id="cd03401">
    <property type="entry name" value="SPFH_prohibitin"/>
    <property type="match status" value="1"/>
</dbReference>
<sequence>MQGILNKLAPLALTGGAIISLGQSAIFNVDGGERAVIFDRISGVKKESVGEGTHFIIPWLQKPHIMSTRTTPRTIKSDTGSKDLQTISVSLRVLFRPDIEHLSTIFSKLGLDYDERILPSLGNEVLKSVVAQYDASELITQREAVSKEIRDALTKRSKEFHLVLDDVSITHLSFSQDFTNAIEHKQVAQQEAERSKYVVMKNEQEKKASIIRAEGEAEAAKLISIAMASGPGFIELRRLEAAKEIAENLSKSKLVTYVPGSGGNGNNLLLNINNKN</sequence>
<evidence type="ECO:0000313" key="4">
    <source>
        <dbReference type="EMBL" id="EGC34285.1"/>
    </source>
</evidence>
<dbReference type="Pfam" id="PF01145">
    <property type="entry name" value="Band_7"/>
    <property type="match status" value="1"/>
</dbReference>
<dbReference type="FunCoup" id="F0ZP25">
    <property type="interactions" value="812"/>
</dbReference>
<dbReference type="PANTHER" id="PTHR23222">
    <property type="entry name" value="PROHIBITIN"/>
    <property type="match status" value="1"/>
</dbReference>
<dbReference type="SUPFAM" id="SSF117892">
    <property type="entry name" value="Band 7/SPFH domain"/>
    <property type="match status" value="1"/>
</dbReference>
<dbReference type="OMA" id="YEFRLVT"/>
<dbReference type="InterPro" id="IPR000163">
    <property type="entry name" value="Prohibitin"/>
</dbReference>
<dbReference type="VEuPathDB" id="AmoebaDB:DICPUDRAFT_48413"/>
<dbReference type="STRING" id="5786.F0ZP25"/>
<keyword evidence="5" id="KW-1185">Reference proteome</keyword>
<evidence type="ECO:0000256" key="1">
    <source>
        <dbReference type="ARBA" id="ARBA00009658"/>
    </source>
</evidence>
<dbReference type="InterPro" id="IPR001107">
    <property type="entry name" value="Band_7"/>
</dbReference>
<reference evidence="5" key="1">
    <citation type="journal article" date="2011" name="Genome Biol.">
        <title>Comparative genomics of the social amoebae Dictyostelium discoideum and Dictyostelium purpureum.</title>
        <authorList>
            <consortium name="US DOE Joint Genome Institute (JGI-PGF)"/>
            <person name="Sucgang R."/>
            <person name="Kuo A."/>
            <person name="Tian X."/>
            <person name="Salerno W."/>
            <person name="Parikh A."/>
            <person name="Feasley C.L."/>
            <person name="Dalin E."/>
            <person name="Tu H."/>
            <person name="Huang E."/>
            <person name="Barry K."/>
            <person name="Lindquist E."/>
            <person name="Shapiro H."/>
            <person name="Bruce D."/>
            <person name="Schmutz J."/>
            <person name="Salamov A."/>
            <person name="Fey P."/>
            <person name="Gaudet P."/>
            <person name="Anjard C."/>
            <person name="Babu M.M."/>
            <person name="Basu S."/>
            <person name="Bushmanova Y."/>
            <person name="van der Wel H."/>
            <person name="Katoh-Kurasawa M."/>
            <person name="Dinh C."/>
            <person name="Coutinho P.M."/>
            <person name="Saito T."/>
            <person name="Elias M."/>
            <person name="Schaap P."/>
            <person name="Kay R.R."/>
            <person name="Henrissat B."/>
            <person name="Eichinger L."/>
            <person name="Rivero F."/>
            <person name="Putnam N.H."/>
            <person name="West C.M."/>
            <person name="Loomis W.F."/>
            <person name="Chisholm R.L."/>
            <person name="Shaulsky G."/>
            <person name="Strassmann J.E."/>
            <person name="Queller D.C."/>
            <person name="Kuspa A."/>
            <person name="Grigoriev I.V."/>
        </authorList>
    </citation>
    <scope>NUCLEOTIDE SEQUENCE [LARGE SCALE GENOMIC DNA]</scope>
    <source>
        <strain evidence="5">QSDP1</strain>
    </source>
</reference>
<dbReference type="GO" id="GO:0007005">
    <property type="term" value="P:mitochondrion organization"/>
    <property type="evidence" value="ECO:0000318"/>
    <property type="project" value="GO_Central"/>
</dbReference>
<proteinExistence type="inferred from homology"/>
<keyword evidence="2" id="KW-0472">Membrane</keyword>
<dbReference type="KEGG" id="dpp:DICPUDRAFT_48413"/>
<dbReference type="SMART" id="SM00244">
    <property type="entry name" value="PHB"/>
    <property type="match status" value="1"/>
</dbReference>
<dbReference type="eggNOG" id="KOG3083">
    <property type="taxonomic scope" value="Eukaryota"/>
</dbReference>
<feature type="domain" description="Band 7" evidence="3">
    <location>
        <begin position="25"/>
        <end position="186"/>
    </location>
</feature>
<dbReference type="InParanoid" id="F0ZP25"/>
<comment type="similarity">
    <text evidence="1 2">Belongs to the prohibitin family.</text>
</comment>
<dbReference type="InterPro" id="IPR036013">
    <property type="entry name" value="Band_7/SPFH_dom_sf"/>
</dbReference>
<evidence type="ECO:0000259" key="3">
    <source>
        <dbReference type="SMART" id="SM00244"/>
    </source>
</evidence>
<dbReference type="PANTHER" id="PTHR23222:SF0">
    <property type="entry name" value="PROHIBITIN 1"/>
    <property type="match status" value="1"/>
</dbReference>
<dbReference type="GO" id="GO:0005739">
    <property type="term" value="C:mitochondrion"/>
    <property type="evidence" value="ECO:0000318"/>
    <property type="project" value="GO_Central"/>
</dbReference>
<comment type="subcellular location">
    <subcellularLocation>
        <location evidence="2">Mitochondrion inner membrane</location>
    </subcellularLocation>
</comment>
<gene>
    <name evidence="4" type="ORF">DICPUDRAFT_48413</name>
</gene>
<dbReference type="GO" id="GO:0005743">
    <property type="term" value="C:mitochondrial inner membrane"/>
    <property type="evidence" value="ECO:0007669"/>
    <property type="project" value="UniProtKB-SubCell"/>
</dbReference>
<dbReference type="Proteomes" id="UP000001064">
    <property type="component" value="Unassembled WGS sequence"/>
</dbReference>
<keyword evidence="2" id="KW-0999">Mitochondrion inner membrane</keyword>
<dbReference type="PRINTS" id="PR00679">
    <property type="entry name" value="PROHIBITIN"/>
</dbReference>
<name>F0ZP25_DICPU</name>
<dbReference type="OrthoDB" id="275637at2759"/>
<dbReference type="Gene3D" id="3.30.479.30">
    <property type="entry name" value="Band 7 domain"/>
    <property type="match status" value="1"/>
</dbReference>
<evidence type="ECO:0000256" key="2">
    <source>
        <dbReference type="RuleBase" id="RU366048"/>
    </source>
</evidence>
<dbReference type="FunFam" id="3.30.479.30:FF:000001">
    <property type="entry name" value="Prohibitin 2"/>
    <property type="match status" value="1"/>
</dbReference>
<dbReference type="EMBL" id="GL871103">
    <property type="protein sequence ID" value="EGC34285.1"/>
    <property type="molecule type" value="Genomic_DNA"/>
</dbReference>
<keyword evidence="2" id="KW-0496">Mitochondrion</keyword>